<evidence type="ECO:0000256" key="2">
    <source>
        <dbReference type="ARBA" id="ARBA00023002"/>
    </source>
</evidence>
<dbReference type="AlphaFoldDB" id="A0A6A6E1X4"/>
<accession>A0A6A6E1X4</accession>
<keyword evidence="4" id="KW-1185">Reference proteome</keyword>
<dbReference type="PRINTS" id="PR00081">
    <property type="entry name" value="GDHRDH"/>
</dbReference>
<dbReference type="InterPro" id="IPR036291">
    <property type="entry name" value="NAD(P)-bd_dom_sf"/>
</dbReference>
<reference evidence="3" key="1">
    <citation type="journal article" date="2020" name="Stud. Mycol.">
        <title>101 Dothideomycetes genomes: a test case for predicting lifestyles and emergence of pathogens.</title>
        <authorList>
            <person name="Haridas S."/>
            <person name="Albert R."/>
            <person name="Binder M."/>
            <person name="Bloem J."/>
            <person name="Labutti K."/>
            <person name="Salamov A."/>
            <person name="Andreopoulos B."/>
            <person name="Baker S."/>
            <person name="Barry K."/>
            <person name="Bills G."/>
            <person name="Bluhm B."/>
            <person name="Cannon C."/>
            <person name="Castanera R."/>
            <person name="Culley D."/>
            <person name="Daum C."/>
            <person name="Ezra D."/>
            <person name="Gonzalez J."/>
            <person name="Henrissat B."/>
            <person name="Kuo A."/>
            <person name="Liang C."/>
            <person name="Lipzen A."/>
            <person name="Lutzoni F."/>
            <person name="Magnuson J."/>
            <person name="Mondo S."/>
            <person name="Nolan M."/>
            <person name="Ohm R."/>
            <person name="Pangilinan J."/>
            <person name="Park H.-J."/>
            <person name="Ramirez L."/>
            <person name="Alfaro M."/>
            <person name="Sun H."/>
            <person name="Tritt A."/>
            <person name="Yoshinaga Y."/>
            <person name="Zwiers L.-H."/>
            <person name="Turgeon B."/>
            <person name="Goodwin S."/>
            <person name="Spatafora J."/>
            <person name="Crous P."/>
            <person name="Grigoriev I."/>
        </authorList>
    </citation>
    <scope>NUCLEOTIDE SEQUENCE</scope>
    <source>
        <strain evidence="3">CBS 207.26</strain>
    </source>
</reference>
<dbReference type="EMBL" id="ML994640">
    <property type="protein sequence ID" value="KAF2183906.1"/>
    <property type="molecule type" value="Genomic_DNA"/>
</dbReference>
<dbReference type="PRINTS" id="PR00080">
    <property type="entry name" value="SDRFAMILY"/>
</dbReference>
<dbReference type="Gene3D" id="3.40.50.720">
    <property type="entry name" value="NAD(P)-binding Rossmann-like Domain"/>
    <property type="match status" value="1"/>
</dbReference>
<dbReference type="SUPFAM" id="SSF51735">
    <property type="entry name" value="NAD(P)-binding Rossmann-fold domains"/>
    <property type="match status" value="1"/>
</dbReference>
<dbReference type="FunFam" id="3.40.50.720:FF:000084">
    <property type="entry name" value="Short-chain dehydrogenase reductase"/>
    <property type="match status" value="1"/>
</dbReference>
<dbReference type="Proteomes" id="UP000800200">
    <property type="component" value="Unassembled WGS sequence"/>
</dbReference>
<evidence type="ECO:0000313" key="3">
    <source>
        <dbReference type="EMBL" id="KAF2183906.1"/>
    </source>
</evidence>
<dbReference type="NCBIfam" id="NF005559">
    <property type="entry name" value="PRK07231.1"/>
    <property type="match status" value="1"/>
</dbReference>
<keyword evidence="1" id="KW-0521">NADP</keyword>
<dbReference type="PANTHER" id="PTHR43639">
    <property type="entry name" value="OXIDOREDUCTASE, SHORT-CHAIN DEHYDROGENASE/REDUCTASE FAMILY (AFU_ORTHOLOGUE AFUA_5G02870)"/>
    <property type="match status" value="1"/>
</dbReference>
<dbReference type="GO" id="GO:0016491">
    <property type="term" value="F:oxidoreductase activity"/>
    <property type="evidence" value="ECO:0007669"/>
    <property type="project" value="UniProtKB-KW"/>
</dbReference>
<dbReference type="PANTHER" id="PTHR43639:SF5">
    <property type="entry name" value="OXIDOREDUCTASE, SHORT-CHAIN DEHYDROGENASE_REDUCTASE FAMILY (AFU_ORTHOLOGUE AFUA_6G09140)"/>
    <property type="match status" value="1"/>
</dbReference>
<sequence>MSLRLSGKVALVTGGGQGFGASICKKLAEEGAKVVIMDLNEKTGQSVASEIPGSTFLRGDVTSQTDWEKALDTAVSTYGKLDIVVNNAGILIVKLATDHTEEDYDRLWRINVKGIFHSAKIIVPYFQKQGGGVFVNTSSVGEIRPRAEGVWYAATKAGVNTATKALAREWGKYQIRFNCVAPTIADTGMYQIILQANGNKDSADTRESMVKNIPLGRFCSTRDVANAVCFLASDEASFITGVQLAVDGGLTI</sequence>
<evidence type="ECO:0000256" key="1">
    <source>
        <dbReference type="ARBA" id="ARBA00022857"/>
    </source>
</evidence>
<dbReference type="Pfam" id="PF13561">
    <property type="entry name" value="adh_short_C2"/>
    <property type="match status" value="1"/>
</dbReference>
<gene>
    <name evidence="3" type="ORF">K469DRAFT_667624</name>
</gene>
<name>A0A6A6E1X4_9PEZI</name>
<dbReference type="InterPro" id="IPR002347">
    <property type="entry name" value="SDR_fam"/>
</dbReference>
<evidence type="ECO:0000313" key="4">
    <source>
        <dbReference type="Proteomes" id="UP000800200"/>
    </source>
</evidence>
<dbReference type="OrthoDB" id="294295at2759"/>
<protein>
    <submittedName>
        <fullName evidence="3">NAD(P)-binding protein</fullName>
    </submittedName>
</protein>
<keyword evidence="2" id="KW-0560">Oxidoreductase</keyword>
<organism evidence="3 4">
    <name type="scientific">Zopfia rhizophila CBS 207.26</name>
    <dbReference type="NCBI Taxonomy" id="1314779"/>
    <lineage>
        <taxon>Eukaryota</taxon>
        <taxon>Fungi</taxon>
        <taxon>Dikarya</taxon>
        <taxon>Ascomycota</taxon>
        <taxon>Pezizomycotina</taxon>
        <taxon>Dothideomycetes</taxon>
        <taxon>Dothideomycetes incertae sedis</taxon>
        <taxon>Zopfiaceae</taxon>
        <taxon>Zopfia</taxon>
    </lineage>
</organism>
<proteinExistence type="predicted"/>